<dbReference type="Proteomes" id="UP000561459">
    <property type="component" value="Unassembled WGS sequence"/>
</dbReference>
<feature type="domain" description="MaoC-like" evidence="1">
    <location>
        <begin position="14"/>
        <end position="119"/>
    </location>
</feature>
<dbReference type="RefSeq" id="WP_183617074.1">
    <property type="nucleotide sequence ID" value="NZ_JACIDY010000004.1"/>
</dbReference>
<dbReference type="EMBL" id="JACIDY010000004">
    <property type="protein sequence ID" value="MBB3940479.1"/>
    <property type="molecule type" value="Genomic_DNA"/>
</dbReference>
<accession>A0A7W6C2L9</accession>
<dbReference type="PANTHER" id="PTHR42993">
    <property type="entry name" value="MAOC-LIKE DEHYDRATASE DOMAIN-CONTAINING PROTEIN"/>
    <property type="match status" value="1"/>
</dbReference>
<dbReference type="InterPro" id="IPR002539">
    <property type="entry name" value="MaoC-like_dom"/>
</dbReference>
<comment type="caution">
    <text evidence="2">The sequence shown here is derived from an EMBL/GenBank/DDBJ whole genome shotgun (WGS) entry which is preliminary data.</text>
</comment>
<dbReference type="CDD" id="cd03450">
    <property type="entry name" value="NodN"/>
    <property type="match status" value="1"/>
</dbReference>
<evidence type="ECO:0000313" key="3">
    <source>
        <dbReference type="Proteomes" id="UP000561459"/>
    </source>
</evidence>
<dbReference type="InterPro" id="IPR039375">
    <property type="entry name" value="NodN-like"/>
</dbReference>
<reference evidence="2 3" key="1">
    <citation type="submission" date="2020-08" db="EMBL/GenBank/DDBJ databases">
        <title>Genomic Encyclopedia of Type Strains, Phase IV (KMG-IV): sequencing the most valuable type-strain genomes for metagenomic binning, comparative biology and taxonomic classification.</title>
        <authorList>
            <person name="Goeker M."/>
        </authorList>
    </citation>
    <scope>NUCLEOTIDE SEQUENCE [LARGE SCALE GENOMIC DNA]</scope>
    <source>
        <strain evidence="2 3">DSM 27568</strain>
    </source>
</reference>
<protein>
    <submittedName>
        <fullName evidence="2">Acyl dehydratase</fullName>
    </submittedName>
</protein>
<dbReference type="Pfam" id="PF01575">
    <property type="entry name" value="MaoC_dehydratas"/>
    <property type="match status" value="1"/>
</dbReference>
<gene>
    <name evidence="2" type="ORF">GGR39_002136</name>
</gene>
<dbReference type="PANTHER" id="PTHR42993:SF1">
    <property type="entry name" value="MAOC-LIKE DEHYDRATASE DOMAIN-CONTAINING PROTEIN"/>
    <property type="match status" value="1"/>
</dbReference>
<dbReference type="Gene3D" id="3.10.129.10">
    <property type="entry name" value="Hotdog Thioesterase"/>
    <property type="match status" value="1"/>
</dbReference>
<organism evidence="2 3">
    <name type="scientific">Novosphingobium fluoreni</name>
    <dbReference type="NCBI Taxonomy" id="1391222"/>
    <lineage>
        <taxon>Bacteria</taxon>
        <taxon>Pseudomonadati</taxon>
        <taxon>Pseudomonadota</taxon>
        <taxon>Alphaproteobacteria</taxon>
        <taxon>Sphingomonadales</taxon>
        <taxon>Sphingomonadaceae</taxon>
        <taxon>Novosphingobium</taxon>
    </lineage>
</organism>
<dbReference type="InterPro" id="IPR029069">
    <property type="entry name" value="HotDog_dom_sf"/>
</dbReference>
<keyword evidence="3" id="KW-1185">Reference proteome</keyword>
<proteinExistence type="predicted"/>
<dbReference type="SUPFAM" id="SSF54637">
    <property type="entry name" value="Thioesterase/thiol ester dehydrase-isomerase"/>
    <property type="match status" value="1"/>
</dbReference>
<name>A0A7W6C2L9_9SPHN</name>
<dbReference type="AlphaFoldDB" id="A0A7W6C2L9"/>
<sequence>MTVVFSHESLPGLVGTTLGPGEWMEVTQDRINQFAEASGDHQWIHVDVERAANGPFGTTIAHGLLTLSMISALNQGMFTFSGFKMGVNYGYEKIRFPSPVPVGSRLRVLAKVISYEPVGSTMQTVIEWTVEREGTEKPSCIAQMIFRHTPN</sequence>
<evidence type="ECO:0000259" key="1">
    <source>
        <dbReference type="Pfam" id="PF01575"/>
    </source>
</evidence>
<evidence type="ECO:0000313" key="2">
    <source>
        <dbReference type="EMBL" id="MBB3940479.1"/>
    </source>
</evidence>